<dbReference type="GO" id="GO:0140662">
    <property type="term" value="F:ATP-dependent protein folding chaperone"/>
    <property type="evidence" value="ECO:0007669"/>
    <property type="project" value="InterPro"/>
</dbReference>
<keyword evidence="3" id="KW-0963">Cytoplasm</keyword>
<evidence type="ECO:0000313" key="11">
    <source>
        <dbReference type="Proteomes" id="UP000232323"/>
    </source>
</evidence>
<dbReference type="EMBL" id="BEGY01000005">
    <property type="protein sequence ID" value="GAX73781.1"/>
    <property type="molecule type" value="Genomic_DNA"/>
</dbReference>
<keyword evidence="6" id="KW-0143">Chaperone</keyword>
<evidence type="ECO:0000256" key="3">
    <source>
        <dbReference type="ARBA" id="ARBA00022490"/>
    </source>
</evidence>
<dbReference type="Pfam" id="PF00183">
    <property type="entry name" value="HSP90"/>
    <property type="match status" value="1"/>
</dbReference>
<dbReference type="FunFam" id="3.30.230.80:FF:000001">
    <property type="entry name" value="Heat shock protein 90 alpha"/>
    <property type="match status" value="1"/>
</dbReference>
<dbReference type="SUPFAM" id="SSF54211">
    <property type="entry name" value="Ribosomal protein S5 domain 2-like"/>
    <property type="match status" value="1"/>
</dbReference>
<dbReference type="NCBIfam" id="NF003555">
    <property type="entry name" value="PRK05218.1"/>
    <property type="match status" value="1"/>
</dbReference>
<comment type="caution">
    <text evidence="10">The sequence shown here is derived from an EMBL/GenBank/DDBJ whole genome shotgun (WGS) entry which is preliminary data.</text>
</comment>
<dbReference type="Gene3D" id="1.20.120.790">
    <property type="entry name" value="Heat shock protein 90, C-terminal domain"/>
    <property type="match status" value="1"/>
</dbReference>
<protein>
    <recommendedName>
        <fullName evidence="9">Histidine kinase/HSP90-like ATPase domain-containing protein</fullName>
    </recommendedName>
</protein>
<evidence type="ECO:0000256" key="1">
    <source>
        <dbReference type="ARBA" id="ARBA00004496"/>
    </source>
</evidence>
<dbReference type="InterPro" id="IPR036890">
    <property type="entry name" value="HATPase_C_sf"/>
</dbReference>
<keyword evidence="4 7" id="KW-0547">Nucleotide-binding</keyword>
<feature type="binding site" evidence="7">
    <location>
        <position position="83"/>
    </location>
    <ligand>
        <name>ATP</name>
        <dbReference type="ChEBI" id="CHEBI:30616"/>
    </ligand>
</feature>
<keyword evidence="11" id="KW-1185">Reference proteome</keyword>
<feature type="domain" description="Histidine kinase/HSP90-like ATPase" evidence="9">
    <location>
        <begin position="30"/>
        <end position="185"/>
    </location>
</feature>
<feature type="binding site" evidence="7">
    <location>
        <position position="374"/>
    </location>
    <ligand>
        <name>ATP</name>
        <dbReference type="ChEBI" id="CHEBI:30616"/>
    </ligand>
</feature>
<feature type="binding site" evidence="7">
    <location>
        <begin position="123"/>
        <end position="128"/>
    </location>
    <ligand>
        <name>ATP</name>
        <dbReference type="ChEBI" id="CHEBI:30616"/>
    </ligand>
</feature>
<name>A0A250WSM0_9CHLO</name>
<evidence type="ECO:0000256" key="4">
    <source>
        <dbReference type="ARBA" id="ARBA00022741"/>
    </source>
</evidence>
<dbReference type="GO" id="GO:0005737">
    <property type="term" value="C:cytoplasm"/>
    <property type="evidence" value="ECO:0007669"/>
    <property type="project" value="UniProtKB-SubCell"/>
</dbReference>
<feature type="compositionally biased region" description="Acidic residues" evidence="8">
    <location>
        <begin position="220"/>
        <end position="238"/>
    </location>
</feature>
<sequence>MSAESGAEVYAFQAEINQLLSLIINTFYSNKEIFLRELISNASDALDKIRYQGLTDKAALDTQPELYIHITANKANNTITLTDSGVGMTKADLINNLGTIARSGTKNFMEAISAGADISMIGQFGVGFYSAYLVADKVTVVTKHNDDEQYVWESQAGGSFTVTRDTEGEPLGRGTRIVLHLKEDQHEYLEERKIKDLVKKHSEFISYPISLLVEKSVDKEVEEEDEPEEKKEDEEEGKVEELAEEDKKKKTKKIKEVKHEWDLLNKQKPIWMRNPEEVTREEYSAFYKSITNDWEDHLSVKHFSVEGQLEFKSILFVPKRAPFDMFDTQKKANNIKLYVRRVFIMDNCEELIPDYLNFVKGVVDSEDLPLNISRETLQQNKILKVIKKNIVKKCLEMFTEIAENKDDYNKFYEAFGKNLKLGVHSDSQNRTKLAELLRFHSTKSGEDLSSLKDYVTRMKEGQKDIFYITGESRKAVENSPFLEKLKRKGFEVLFMVDPIDEYAVQQLKEYDGKKLVCCTKEGLKFDENEEDKKKQEELASSFEPLCRIIKDILGDRIEKVLVSDRIVDSPCVLVTGEYGWSANMERIMKAQALRDNSMSAYMTSKKTLEINPNNAIMQELKKRSDADKSDKTVKDLVMLLFETALLASGFSLDEPNTFAGRIHRMIKLGLSIDEDDAEGAEEADDLPPLEEDAAATSMEDVD</sequence>
<dbReference type="GO" id="GO:0016887">
    <property type="term" value="F:ATP hydrolysis activity"/>
    <property type="evidence" value="ECO:0007669"/>
    <property type="project" value="InterPro"/>
</dbReference>
<dbReference type="Gene3D" id="3.30.230.80">
    <property type="match status" value="1"/>
</dbReference>
<dbReference type="SMART" id="SM00387">
    <property type="entry name" value="HATPase_c"/>
    <property type="match status" value="1"/>
</dbReference>
<feature type="binding site" evidence="7">
    <location>
        <position position="175"/>
    </location>
    <ligand>
        <name>ATP</name>
        <dbReference type="ChEBI" id="CHEBI:30616"/>
    </ligand>
</feature>
<dbReference type="PROSITE" id="PS00298">
    <property type="entry name" value="HSP90"/>
    <property type="match status" value="1"/>
</dbReference>
<dbReference type="HAMAP" id="MF_00505">
    <property type="entry name" value="HSP90"/>
    <property type="match status" value="1"/>
</dbReference>
<dbReference type="InterPro" id="IPR020568">
    <property type="entry name" value="Ribosomal_Su5_D2-typ_SF"/>
</dbReference>
<dbReference type="GO" id="GO:0051082">
    <property type="term" value="F:unfolded protein binding"/>
    <property type="evidence" value="ECO:0007669"/>
    <property type="project" value="InterPro"/>
</dbReference>
<evidence type="ECO:0000313" key="10">
    <source>
        <dbReference type="EMBL" id="GAX73781.1"/>
    </source>
</evidence>
<comment type="similarity">
    <text evidence="2">Belongs to the heat shock protein 90 family.</text>
</comment>
<feature type="binding site" evidence="7">
    <location>
        <position position="37"/>
    </location>
    <ligand>
        <name>ATP</name>
        <dbReference type="ChEBI" id="CHEBI:30616"/>
    </ligand>
</feature>
<evidence type="ECO:0000256" key="2">
    <source>
        <dbReference type="ARBA" id="ARBA00008239"/>
    </source>
</evidence>
<dbReference type="AlphaFoldDB" id="A0A250WSM0"/>
<gene>
    <name evidence="10" type="ORF">CEUSTIGMA_g1232.t1</name>
</gene>
<dbReference type="InterPro" id="IPR037196">
    <property type="entry name" value="HSP90_C"/>
</dbReference>
<organism evidence="10 11">
    <name type="scientific">Chlamydomonas eustigma</name>
    <dbReference type="NCBI Taxonomy" id="1157962"/>
    <lineage>
        <taxon>Eukaryota</taxon>
        <taxon>Viridiplantae</taxon>
        <taxon>Chlorophyta</taxon>
        <taxon>core chlorophytes</taxon>
        <taxon>Chlorophyceae</taxon>
        <taxon>CS clade</taxon>
        <taxon>Chlamydomonadales</taxon>
        <taxon>Chlamydomonadaceae</taxon>
        <taxon>Chlamydomonas</taxon>
    </lineage>
</organism>
<feature type="region of interest" description="Disordered" evidence="8">
    <location>
        <begin position="676"/>
        <end position="702"/>
    </location>
</feature>
<evidence type="ECO:0000256" key="5">
    <source>
        <dbReference type="ARBA" id="ARBA00022840"/>
    </source>
</evidence>
<feature type="binding site" evidence="7">
    <location>
        <begin position="103"/>
        <end position="104"/>
    </location>
    <ligand>
        <name>ATP</name>
        <dbReference type="ChEBI" id="CHEBI:30616"/>
    </ligand>
</feature>
<evidence type="ECO:0000256" key="7">
    <source>
        <dbReference type="PIRSR" id="PIRSR002583-1"/>
    </source>
</evidence>
<dbReference type="GO" id="GO:0005524">
    <property type="term" value="F:ATP binding"/>
    <property type="evidence" value="ECO:0007669"/>
    <property type="project" value="UniProtKB-KW"/>
</dbReference>
<dbReference type="OrthoDB" id="28737at2759"/>
<feature type="binding site" evidence="7">
    <location>
        <position position="96"/>
    </location>
    <ligand>
        <name>ATP</name>
        <dbReference type="ChEBI" id="CHEBI:30616"/>
    </ligand>
</feature>
<feature type="binding site" evidence="7">
    <location>
        <position position="88"/>
    </location>
    <ligand>
        <name>ATP</name>
        <dbReference type="ChEBI" id="CHEBI:30616"/>
    </ligand>
</feature>
<dbReference type="STRING" id="1157962.A0A250WSM0"/>
<evidence type="ECO:0000256" key="8">
    <source>
        <dbReference type="SAM" id="MobiDB-lite"/>
    </source>
</evidence>
<dbReference type="SUPFAM" id="SSF110942">
    <property type="entry name" value="HSP90 C-terminal domain"/>
    <property type="match status" value="1"/>
</dbReference>
<dbReference type="FunFam" id="1.20.120.790:FF:000001">
    <property type="entry name" value="Heat shock protein 90 alpha"/>
    <property type="match status" value="1"/>
</dbReference>
<reference evidence="10 11" key="1">
    <citation type="submission" date="2017-08" db="EMBL/GenBank/DDBJ databases">
        <title>Acidophilic green algal genome provides insights into adaptation to an acidic environment.</title>
        <authorList>
            <person name="Hirooka S."/>
            <person name="Hirose Y."/>
            <person name="Kanesaki Y."/>
            <person name="Higuchi S."/>
            <person name="Fujiwara T."/>
            <person name="Onuma R."/>
            <person name="Era A."/>
            <person name="Ohbayashi R."/>
            <person name="Uzuka A."/>
            <person name="Nozaki H."/>
            <person name="Yoshikawa H."/>
            <person name="Miyagishima S.Y."/>
        </authorList>
    </citation>
    <scope>NUCLEOTIDE SEQUENCE [LARGE SCALE GENOMIC DNA]</scope>
    <source>
        <strain evidence="10 11">NIES-2499</strain>
    </source>
</reference>
<proteinExistence type="inferred from homology"/>
<dbReference type="FunFam" id="3.30.565.10:FF:000001">
    <property type="entry name" value="Heat shock protein HSP 90-alpha"/>
    <property type="match status" value="1"/>
</dbReference>
<dbReference type="SUPFAM" id="SSF55874">
    <property type="entry name" value="ATPase domain of HSP90 chaperone/DNA topoisomerase II/histidine kinase"/>
    <property type="match status" value="1"/>
</dbReference>
<evidence type="ECO:0000256" key="6">
    <source>
        <dbReference type="ARBA" id="ARBA00023186"/>
    </source>
</evidence>
<dbReference type="CDD" id="cd16927">
    <property type="entry name" value="HATPase_Hsp90-like"/>
    <property type="match status" value="1"/>
</dbReference>
<dbReference type="Pfam" id="PF13589">
    <property type="entry name" value="HATPase_c_3"/>
    <property type="match status" value="1"/>
</dbReference>
<accession>A0A250WSM0</accession>
<evidence type="ECO:0000259" key="9">
    <source>
        <dbReference type="SMART" id="SM00387"/>
    </source>
</evidence>
<keyword evidence="5 7" id="KW-0067">ATP-binding</keyword>
<dbReference type="PANTHER" id="PTHR11528">
    <property type="entry name" value="HEAT SHOCK PROTEIN 90 FAMILY MEMBER"/>
    <property type="match status" value="1"/>
</dbReference>
<dbReference type="InterPro" id="IPR020575">
    <property type="entry name" value="Hsp90_N"/>
</dbReference>
<dbReference type="Proteomes" id="UP000232323">
    <property type="component" value="Unassembled WGS sequence"/>
</dbReference>
<comment type="subcellular location">
    <subcellularLocation>
        <location evidence="1">Cytoplasm</location>
    </subcellularLocation>
</comment>
<dbReference type="InterPro" id="IPR003594">
    <property type="entry name" value="HATPase_dom"/>
</dbReference>
<dbReference type="InterPro" id="IPR001404">
    <property type="entry name" value="Hsp90_fam"/>
</dbReference>
<dbReference type="Gene3D" id="3.30.565.10">
    <property type="entry name" value="Histidine kinase-like ATPase, C-terminal domain"/>
    <property type="match status" value="1"/>
</dbReference>
<dbReference type="FunFam" id="3.40.50.11260:FF:000001">
    <property type="entry name" value="Heat shock protein 90 alpha"/>
    <property type="match status" value="1"/>
</dbReference>
<feature type="region of interest" description="Disordered" evidence="8">
    <location>
        <begin position="218"/>
        <end position="246"/>
    </location>
</feature>
<dbReference type="PRINTS" id="PR00775">
    <property type="entry name" value="HEATSHOCK90"/>
</dbReference>
<feature type="binding site" evidence="7">
    <location>
        <position position="41"/>
    </location>
    <ligand>
        <name>ATP</name>
        <dbReference type="ChEBI" id="CHEBI:30616"/>
    </ligand>
</feature>
<dbReference type="InterPro" id="IPR019805">
    <property type="entry name" value="Heat_shock_protein_90_CS"/>
</dbReference>
<dbReference type="Gene3D" id="3.40.50.11260">
    <property type="match status" value="1"/>
</dbReference>
<dbReference type="PIRSF" id="PIRSF002583">
    <property type="entry name" value="Hsp90"/>
    <property type="match status" value="1"/>
</dbReference>